<dbReference type="Pfam" id="PF00149">
    <property type="entry name" value="Metallophos"/>
    <property type="match status" value="1"/>
</dbReference>
<evidence type="ECO:0000313" key="2">
    <source>
        <dbReference type="EMBL" id="QJA96050.1"/>
    </source>
</evidence>
<accession>A0A6M3LMA4</accession>
<feature type="domain" description="Calcineurin-like phosphoesterase" evidence="1">
    <location>
        <begin position="93"/>
        <end position="188"/>
    </location>
</feature>
<sequence>MNPRTQIVRNAVRRFNHLPNQTIAKHILATHGDLFENNLDKIRSYVRRTVGQQGNLIRSMTKDKSLFRDTVTSIPKSWREIRTPYHLPPGLWLVLSDLHIPFHEPEAIEAAVQAGQAEKVDGIFFNGDIQDCAAVSYWPQRRRDLNGEIEAVIDFFDWFRNQFPKQKIVYKPGNHEYRLPRYYISKAPELIDTPYAAMETVLGFESRNIEFLDYHQLVYAGLLPIIHGHEIPTISKAVNAARGLYLRAKTFSACSHCHSTSEHPAKTIEGKLMTTWSFGCLCDLNPDYNPLGNDWNWGFALINIEKDGDFEVINRRILPNGKVR</sequence>
<dbReference type="InterPro" id="IPR029052">
    <property type="entry name" value="Metallo-depent_PP-like"/>
</dbReference>
<dbReference type="GO" id="GO:0016787">
    <property type="term" value="F:hydrolase activity"/>
    <property type="evidence" value="ECO:0007669"/>
    <property type="project" value="InterPro"/>
</dbReference>
<evidence type="ECO:0000259" key="1">
    <source>
        <dbReference type="Pfam" id="PF00149"/>
    </source>
</evidence>
<proteinExistence type="predicted"/>
<dbReference type="InterPro" id="IPR004843">
    <property type="entry name" value="Calcineurin-like_PHP"/>
</dbReference>
<organism evidence="2">
    <name type="scientific">viral metagenome</name>
    <dbReference type="NCBI Taxonomy" id="1070528"/>
    <lineage>
        <taxon>unclassified sequences</taxon>
        <taxon>metagenomes</taxon>
        <taxon>organismal metagenomes</taxon>
    </lineage>
</organism>
<gene>
    <name evidence="2" type="ORF">MM415B04970_0007</name>
</gene>
<dbReference type="CDD" id="cd00838">
    <property type="entry name" value="MPP_superfamily"/>
    <property type="match status" value="1"/>
</dbReference>
<dbReference type="EMBL" id="MT143366">
    <property type="protein sequence ID" value="QJA96050.1"/>
    <property type="molecule type" value="Genomic_DNA"/>
</dbReference>
<dbReference type="SUPFAM" id="SSF56300">
    <property type="entry name" value="Metallo-dependent phosphatases"/>
    <property type="match status" value="1"/>
</dbReference>
<reference evidence="2" key="1">
    <citation type="submission" date="2020-03" db="EMBL/GenBank/DDBJ databases">
        <title>The deep terrestrial virosphere.</title>
        <authorList>
            <person name="Holmfeldt K."/>
            <person name="Nilsson E."/>
            <person name="Simone D."/>
            <person name="Lopez-Fernandez M."/>
            <person name="Wu X."/>
            <person name="de Brujin I."/>
            <person name="Lundin D."/>
            <person name="Andersson A."/>
            <person name="Bertilsson S."/>
            <person name="Dopson M."/>
        </authorList>
    </citation>
    <scope>NUCLEOTIDE SEQUENCE</scope>
    <source>
        <strain evidence="2">MM415B04970</strain>
    </source>
</reference>
<protein>
    <submittedName>
        <fullName evidence="2">Putative calcineurin-like phosphoesterase</fullName>
    </submittedName>
</protein>
<dbReference type="Gene3D" id="3.60.21.10">
    <property type="match status" value="1"/>
</dbReference>
<name>A0A6M3LMA4_9ZZZZ</name>
<dbReference type="AlphaFoldDB" id="A0A6M3LMA4"/>